<dbReference type="InterPro" id="IPR036457">
    <property type="entry name" value="PPM-type-like_dom_sf"/>
</dbReference>
<gene>
    <name evidence="4" type="ORF">DC60_07935</name>
</gene>
<dbReference type="CDD" id="cd16936">
    <property type="entry name" value="HATPase_RsbW-like"/>
    <property type="match status" value="1"/>
</dbReference>
<evidence type="ECO:0000259" key="3">
    <source>
        <dbReference type="SMART" id="SM00331"/>
    </source>
</evidence>
<accession>A0ABR4SFV5</accession>
<evidence type="ECO:0000313" key="5">
    <source>
        <dbReference type="Proteomes" id="UP000027443"/>
    </source>
</evidence>
<evidence type="ECO:0000313" key="4">
    <source>
        <dbReference type="EMBL" id="KDR64365.1"/>
    </source>
</evidence>
<organism evidence="4 5">
    <name type="scientific">Streptomyces wadayamensis</name>
    <dbReference type="NCBI Taxonomy" id="141454"/>
    <lineage>
        <taxon>Bacteria</taxon>
        <taxon>Bacillati</taxon>
        <taxon>Actinomycetota</taxon>
        <taxon>Actinomycetes</taxon>
        <taxon>Kitasatosporales</taxon>
        <taxon>Streptomycetaceae</taxon>
        <taxon>Streptomyces</taxon>
    </lineage>
</organism>
<dbReference type="GO" id="GO:0016301">
    <property type="term" value="F:kinase activity"/>
    <property type="evidence" value="ECO:0007669"/>
    <property type="project" value="UniProtKB-KW"/>
</dbReference>
<dbReference type="InterPro" id="IPR052016">
    <property type="entry name" value="Bact_Sigma-Reg"/>
</dbReference>
<protein>
    <submittedName>
        <fullName evidence="4">Histidine kinase</fullName>
    </submittedName>
</protein>
<dbReference type="Pfam" id="PF01590">
    <property type="entry name" value="GAF"/>
    <property type="match status" value="1"/>
</dbReference>
<dbReference type="InterPro" id="IPR003594">
    <property type="entry name" value="HATPase_dom"/>
</dbReference>
<dbReference type="InterPro" id="IPR029016">
    <property type="entry name" value="GAF-like_dom_sf"/>
</dbReference>
<dbReference type="Gene3D" id="3.60.40.10">
    <property type="entry name" value="PPM-type phosphatase domain"/>
    <property type="match status" value="1"/>
</dbReference>
<dbReference type="SMART" id="SM00065">
    <property type="entry name" value="GAF"/>
    <property type="match status" value="1"/>
</dbReference>
<sequence length="683" mass="72560">MTLPGETPDALAEALLHTLASQSSMGLFIFDDGLDLVRHHAGQLLAALGEETGPADRALLRELLDDEAYDLMRQVHRDQEPRHGYVTWRHEAYGERELAFAALPLRDPDGRPEGVAAALVDLTGEIDAFSRYDTLHRGDAIGRSLDVARIAQELADTAALRLADTVTVDVLDSVLQGRLPHPGHVRENLLVRRVSAGAPKGERFPAAFPLGGRHGFPHAGPFARALSERRPQLVREAGESDPWLALAVERGLTPRDTRSLIVVPLIGRGALMGLVTFYRGADSAPFSEKDLSTAAALVQRAGAVADNARLYTVERAAAQLLRRSLVPGALKSTATVQSAEGYVADGGQAWCEVIALSGARTALVVGDVTAGGVRGAAHMGQLRASLLALAEADLEPGELLSRLAALTSRLSAQDEDASGQDDPAFPVATCLYLVYDPLDASCVVASAGHPAPLYGAVESELSAAAIEIGPPLGVEYHAYETARFSLPEHGELALYTDGLTSVRPGGGESGAVALARALASARGSLDERCDQVLDALAPQRPTGDAVLLLAHTHPLPSGDVATWELDSDPKGVSTARKACSRQLAEWGLSDLSFTTELMVSELVTNAVRYGRPPIRLRLIRDRSLICETHDTGSCAPHVRHAAGGDEGGRGLFMLSQLAARWGVRFDPEGTTGKTVWAEQEIPE</sequence>
<reference evidence="4 5" key="1">
    <citation type="submission" date="2014-03" db="EMBL/GenBank/DDBJ databases">
        <title>Genome Sequence of Streptomyces wadayamensis A23 strain, an endophytic actinobacteria from Citrus reticulata.</title>
        <authorList>
            <person name="de Oliveira L.G."/>
            <person name="Tormet G.D."/>
            <person name="Marcon J."/>
            <person name="Samborsky M."/>
            <person name="Araujo W.L."/>
            <person name="de Azevedo J.L."/>
        </authorList>
    </citation>
    <scope>NUCLEOTIDE SEQUENCE [LARGE SCALE GENOMIC DNA]</scope>
    <source>
        <strain evidence="4 5">A23</strain>
    </source>
</reference>
<dbReference type="InterPro" id="IPR001932">
    <property type="entry name" value="PPM-type_phosphatase-like_dom"/>
</dbReference>
<keyword evidence="4" id="KW-0418">Kinase</keyword>
<comment type="caution">
    <text evidence="4">The sequence shown here is derived from an EMBL/GenBank/DDBJ whole genome shotgun (WGS) entry which is preliminary data.</text>
</comment>
<name>A0ABR4SFV5_9ACTN</name>
<dbReference type="EMBL" id="JHDU01000003">
    <property type="protein sequence ID" value="KDR64365.1"/>
    <property type="molecule type" value="Genomic_DNA"/>
</dbReference>
<dbReference type="Pfam" id="PF07228">
    <property type="entry name" value="SpoIIE"/>
    <property type="match status" value="1"/>
</dbReference>
<dbReference type="InterPro" id="IPR003018">
    <property type="entry name" value="GAF"/>
</dbReference>
<keyword evidence="4" id="KW-0808">Transferase</keyword>
<dbReference type="Proteomes" id="UP000027443">
    <property type="component" value="Unassembled WGS sequence"/>
</dbReference>
<feature type="domain" description="PPM-type phosphatase" evidence="3">
    <location>
        <begin position="333"/>
        <end position="552"/>
    </location>
</feature>
<dbReference type="SMART" id="SM00331">
    <property type="entry name" value="PP2C_SIG"/>
    <property type="match status" value="1"/>
</dbReference>
<dbReference type="Gene3D" id="3.30.450.40">
    <property type="match status" value="1"/>
</dbReference>
<dbReference type="Pfam" id="PF13581">
    <property type="entry name" value="HATPase_c_2"/>
    <property type="match status" value="1"/>
</dbReference>
<dbReference type="PANTHER" id="PTHR43156:SF2">
    <property type="entry name" value="STAGE II SPORULATION PROTEIN E"/>
    <property type="match status" value="1"/>
</dbReference>
<keyword evidence="1" id="KW-0378">Hydrolase</keyword>
<evidence type="ECO:0000256" key="1">
    <source>
        <dbReference type="ARBA" id="ARBA00022801"/>
    </source>
</evidence>
<proteinExistence type="predicted"/>
<dbReference type="Gene3D" id="3.30.565.10">
    <property type="entry name" value="Histidine kinase-like ATPase, C-terminal domain"/>
    <property type="match status" value="1"/>
</dbReference>
<dbReference type="PANTHER" id="PTHR43156">
    <property type="entry name" value="STAGE II SPORULATION PROTEIN E-RELATED"/>
    <property type="match status" value="1"/>
</dbReference>
<dbReference type="SUPFAM" id="SSF55874">
    <property type="entry name" value="ATPase domain of HSP90 chaperone/DNA topoisomerase II/histidine kinase"/>
    <property type="match status" value="1"/>
</dbReference>
<evidence type="ECO:0000259" key="2">
    <source>
        <dbReference type="SMART" id="SM00065"/>
    </source>
</evidence>
<dbReference type="InterPro" id="IPR036890">
    <property type="entry name" value="HATPase_C_sf"/>
</dbReference>
<dbReference type="SUPFAM" id="SSF55781">
    <property type="entry name" value="GAF domain-like"/>
    <property type="match status" value="1"/>
</dbReference>
<dbReference type="Gene3D" id="3.30.450.20">
    <property type="entry name" value="PAS domain"/>
    <property type="match status" value="1"/>
</dbReference>
<keyword evidence="5" id="KW-1185">Reference proteome</keyword>
<feature type="domain" description="GAF" evidence="2">
    <location>
        <begin position="146"/>
        <end position="315"/>
    </location>
</feature>